<organism evidence="1 2">
    <name type="scientific">Dreissena polymorpha</name>
    <name type="common">Zebra mussel</name>
    <name type="synonym">Mytilus polymorpha</name>
    <dbReference type="NCBI Taxonomy" id="45954"/>
    <lineage>
        <taxon>Eukaryota</taxon>
        <taxon>Metazoa</taxon>
        <taxon>Spiralia</taxon>
        <taxon>Lophotrochozoa</taxon>
        <taxon>Mollusca</taxon>
        <taxon>Bivalvia</taxon>
        <taxon>Autobranchia</taxon>
        <taxon>Heteroconchia</taxon>
        <taxon>Euheterodonta</taxon>
        <taxon>Imparidentia</taxon>
        <taxon>Neoheterodontei</taxon>
        <taxon>Myida</taxon>
        <taxon>Dreissenoidea</taxon>
        <taxon>Dreissenidae</taxon>
        <taxon>Dreissena</taxon>
    </lineage>
</organism>
<dbReference type="Proteomes" id="UP000828390">
    <property type="component" value="Unassembled WGS sequence"/>
</dbReference>
<name>A0A9D4BY34_DREPO</name>
<dbReference type="EMBL" id="JAIWYP010000014">
    <property type="protein sequence ID" value="KAH3713074.1"/>
    <property type="molecule type" value="Genomic_DNA"/>
</dbReference>
<gene>
    <name evidence="1" type="ORF">DPMN_072841</name>
</gene>
<sequence>MASSYLGPESPRPLSVISEGYQNRYRIPAHPAWEQYTFGNQYERTLEGLVNKYLELGTTDRMCYIGDTKGSMAESLAERFCLLEPLLSVIPGHYSYVETDSKKILSIRVAHVGSEEYFRLQAKEKPEMRTLFDKIVIKDALRYFENPVEMYCNIMKCLKKDGKMLIIHRPSSINTLPVFRNAKQRLEDNEIPYTDIIKDLKSLDFDVQWDIECLNLTISKKKWFSMLKAKFPPQMEILSDFEMMAGIRELADGIMKYEGDLVEFQDRLLFIVVCNPAQKRRGYPGIKRYNADDMVPFPNLKDLNYSMELTPELKQMVKSRSRAAHTDSQSGIVFG</sequence>
<dbReference type="InterPro" id="IPR029063">
    <property type="entry name" value="SAM-dependent_MTases_sf"/>
</dbReference>
<evidence type="ECO:0000313" key="1">
    <source>
        <dbReference type="EMBL" id="KAH3713074.1"/>
    </source>
</evidence>
<protein>
    <submittedName>
        <fullName evidence="1">Uncharacterized protein</fullName>
    </submittedName>
</protein>
<reference evidence="1" key="2">
    <citation type="submission" date="2020-11" db="EMBL/GenBank/DDBJ databases">
        <authorList>
            <person name="McCartney M.A."/>
            <person name="Auch B."/>
            <person name="Kono T."/>
            <person name="Mallez S."/>
            <person name="Becker A."/>
            <person name="Gohl D.M."/>
            <person name="Silverstein K.A.T."/>
            <person name="Koren S."/>
            <person name="Bechman K.B."/>
            <person name="Herman A."/>
            <person name="Abrahante J.E."/>
            <person name="Garbe J."/>
        </authorList>
    </citation>
    <scope>NUCLEOTIDE SEQUENCE</scope>
    <source>
        <strain evidence="1">Duluth1</strain>
        <tissue evidence="1">Whole animal</tissue>
    </source>
</reference>
<evidence type="ECO:0000313" key="2">
    <source>
        <dbReference type="Proteomes" id="UP000828390"/>
    </source>
</evidence>
<proteinExistence type="predicted"/>
<reference evidence="1" key="1">
    <citation type="journal article" date="2019" name="bioRxiv">
        <title>The Genome of the Zebra Mussel, Dreissena polymorpha: A Resource for Invasive Species Research.</title>
        <authorList>
            <person name="McCartney M.A."/>
            <person name="Auch B."/>
            <person name="Kono T."/>
            <person name="Mallez S."/>
            <person name="Zhang Y."/>
            <person name="Obille A."/>
            <person name="Becker A."/>
            <person name="Abrahante J.E."/>
            <person name="Garbe J."/>
            <person name="Badalamenti J.P."/>
            <person name="Herman A."/>
            <person name="Mangelson H."/>
            <person name="Liachko I."/>
            <person name="Sullivan S."/>
            <person name="Sone E.D."/>
            <person name="Koren S."/>
            <person name="Silverstein K.A.T."/>
            <person name="Beckman K.B."/>
            <person name="Gohl D.M."/>
        </authorList>
    </citation>
    <scope>NUCLEOTIDE SEQUENCE</scope>
    <source>
        <strain evidence="1">Duluth1</strain>
        <tissue evidence="1">Whole animal</tissue>
    </source>
</reference>
<dbReference type="AlphaFoldDB" id="A0A9D4BY34"/>
<dbReference type="OrthoDB" id="10015857at2759"/>
<dbReference type="SUPFAM" id="SSF53335">
    <property type="entry name" value="S-adenosyl-L-methionine-dependent methyltransferases"/>
    <property type="match status" value="1"/>
</dbReference>
<dbReference type="Gene3D" id="3.40.50.150">
    <property type="entry name" value="Vaccinia Virus protein VP39"/>
    <property type="match status" value="1"/>
</dbReference>
<keyword evidence="2" id="KW-1185">Reference proteome</keyword>
<accession>A0A9D4BY34</accession>
<comment type="caution">
    <text evidence="1">The sequence shown here is derived from an EMBL/GenBank/DDBJ whole genome shotgun (WGS) entry which is preliminary data.</text>
</comment>